<dbReference type="Pfam" id="PF00664">
    <property type="entry name" value="ABC_membrane"/>
    <property type="match status" value="2"/>
</dbReference>
<comment type="subcellular location">
    <subcellularLocation>
        <location evidence="1">Membrane</location>
    </subcellularLocation>
</comment>
<evidence type="ECO:0000256" key="1">
    <source>
        <dbReference type="ARBA" id="ARBA00004370"/>
    </source>
</evidence>
<keyword evidence="4" id="KW-0547">Nucleotide-binding</keyword>
<dbReference type="SUPFAM" id="SSF52540">
    <property type="entry name" value="P-loop containing nucleoside triphosphate hydrolases"/>
    <property type="match status" value="2"/>
</dbReference>
<feature type="transmembrane region" description="Helical" evidence="8">
    <location>
        <begin position="154"/>
        <end position="172"/>
    </location>
</feature>
<protein>
    <submittedName>
        <fullName evidence="11">37100_t:CDS:1</fullName>
    </submittedName>
</protein>
<dbReference type="InterPro" id="IPR036640">
    <property type="entry name" value="ABC1_TM_sf"/>
</dbReference>
<dbReference type="InterPro" id="IPR027417">
    <property type="entry name" value="P-loop_NTPase"/>
</dbReference>
<dbReference type="InterPro" id="IPR003593">
    <property type="entry name" value="AAA+_ATPase"/>
</dbReference>
<feature type="transmembrane region" description="Helical" evidence="8">
    <location>
        <begin position="692"/>
        <end position="711"/>
    </location>
</feature>
<evidence type="ECO:0000259" key="10">
    <source>
        <dbReference type="PROSITE" id="PS50929"/>
    </source>
</evidence>
<dbReference type="InterPro" id="IPR003439">
    <property type="entry name" value="ABC_transporter-like_ATP-bd"/>
</dbReference>
<dbReference type="PROSITE" id="PS00211">
    <property type="entry name" value="ABC_TRANSPORTER_1"/>
    <property type="match status" value="1"/>
</dbReference>
<dbReference type="PROSITE" id="PS50893">
    <property type="entry name" value="ABC_TRANSPORTER_2"/>
    <property type="match status" value="2"/>
</dbReference>
<evidence type="ECO:0000256" key="6">
    <source>
        <dbReference type="ARBA" id="ARBA00022989"/>
    </source>
</evidence>
<accession>A0ABM8VW35</accession>
<feature type="domain" description="ABC transporter" evidence="9">
    <location>
        <begin position="443"/>
        <end position="662"/>
    </location>
</feature>
<dbReference type="InterPro" id="IPR050173">
    <property type="entry name" value="ABC_transporter_C-like"/>
</dbReference>
<gene>
    <name evidence="11" type="ORF">GMARGA_LOCUS298</name>
</gene>
<sequence>THQCSFYKPLPDVEADTNSNNDNGHTFTRILRLVVNAVILMIWALHVIMYQDSIELQHNVWLFAWIYATALAFALYLIPQQCRALHINVHLKILYTLLLISAVAILYRYCLRSGTNLNAEYFMVLLVVGLLLFLVLILEPINNEDQNLILEADIYPNSWIFSWVISLIFTGYNRTLTYEDVPELPNSLKAENVINTYYLWILLDFLVIPSIFEKFLRYIENYLNNNEKQSTAFLDVYELSLFMILSVVFSQQAQYICRQIANKCQYIEKLWILKDIDEDEKGKITDLMSIDAQKVSSMRYKITHELFMKATDKRIELTSELLQSIRNVKLFAREEHFHTNITEARNSELNKLKDRMRMSINMGILWTILPFLMILPTIANNELTAPVAFAAITVCSNLYKAFNNLPYQIICFIQAFVSISRIKKFLKKSEIIQYPSANGNGNIGFINATLRWPNASNNFVLKKLNVLFPLGKLSLIHGPTGCGKSALLKALLGEMKCCDGFVLFPNGEVDVAYVSQTAWLQNGTIRDNILFGSIFIATRYSEVLRICDLTFSDETEIGERGITLSDGQKQRIALARAIYSSNNIIILDNCLSAVDSYTEKYIYENCLRSDLMKNRTRIFVTHHKNFYGAALKIFMKDGMIIKKKEYFNTEELQPNPKKVEYVSLPTIKYDCTLNTEESKAEGRIKLNVYMTYLKFSKFFWPLIIILIARFVQTLQDWLISEWTKVNDNDDKNFLSNFFTNNITLIIQNLSHKSESINNYLIIYASLGFLEIFLMLLGSYFMIKCTLRPSKKLHKNLLDKIIFATIKFYDTTPIGRIMNRFSKDIELVDQILPLNIESLINSCSSAALAFTVISIQGFRFFATCIVITATYIIIGTLYISTSRELKRLEAVNRSSIYAAFDNIIEGRSIIRAFDARKRFNKNLWDLIDRYNRPILMNWACNQWLHVYSNFVGGLFMIIIGALIVADISDGMDPAFAGIEEYSKLEEENSNTNMRFEDRPTEGNIEAKNLKVQYSNDGPPALRDISFCVSAGEKIGIVGRTGSGKSTLVKSIFRTVNPTYGQIKIDDVDISAIELSYLRKKFTIIPQNPTLFNGTLRNNIDFSGEHLDRELWEVLRKVHLIEDNTSTNQNDNRNVNQLTLDTIIKEGGCNLSHGQRQLIMLARALVNKSKVVILDEATANIDLETDNKIQKTIRKEFKDSTLLYSGYIVESGSPYELLQNRESMLRTMCIQSNEFENLFAIAKYNHEERQLNIDLQQL</sequence>
<feature type="transmembrane region" description="Helical" evidence="8">
    <location>
        <begin position="360"/>
        <end position="379"/>
    </location>
</feature>
<proteinExistence type="predicted"/>
<evidence type="ECO:0000256" key="5">
    <source>
        <dbReference type="ARBA" id="ARBA00022840"/>
    </source>
</evidence>
<organism evidence="11 12">
    <name type="scientific">Gigaspora margarita</name>
    <dbReference type="NCBI Taxonomy" id="4874"/>
    <lineage>
        <taxon>Eukaryota</taxon>
        <taxon>Fungi</taxon>
        <taxon>Fungi incertae sedis</taxon>
        <taxon>Mucoromycota</taxon>
        <taxon>Glomeromycotina</taxon>
        <taxon>Glomeromycetes</taxon>
        <taxon>Diversisporales</taxon>
        <taxon>Gigasporaceae</taxon>
        <taxon>Gigaspora</taxon>
    </lineage>
</organism>
<dbReference type="EMBL" id="CAJVQB010000045">
    <property type="protein sequence ID" value="CAG8460879.1"/>
    <property type="molecule type" value="Genomic_DNA"/>
</dbReference>
<feature type="domain" description="ABC transporter" evidence="9">
    <location>
        <begin position="1003"/>
        <end position="1228"/>
    </location>
</feature>
<dbReference type="Pfam" id="PF00005">
    <property type="entry name" value="ABC_tran"/>
    <property type="match status" value="2"/>
</dbReference>
<feature type="domain" description="ABC transmembrane type-1" evidence="10">
    <location>
        <begin position="308"/>
        <end position="409"/>
    </location>
</feature>
<dbReference type="SMART" id="SM00382">
    <property type="entry name" value="AAA"/>
    <property type="match status" value="2"/>
</dbReference>
<feature type="transmembrane region" description="Helical" evidence="8">
    <location>
        <begin position="121"/>
        <end position="142"/>
    </location>
</feature>
<evidence type="ECO:0000313" key="11">
    <source>
        <dbReference type="EMBL" id="CAG8460879.1"/>
    </source>
</evidence>
<dbReference type="Proteomes" id="UP000789901">
    <property type="component" value="Unassembled WGS sequence"/>
</dbReference>
<dbReference type="InterPro" id="IPR011527">
    <property type="entry name" value="ABC1_TM_dom"/>
</dbReference>
<feature type="transmembrane region" description="Helical" evidence="8">
    <location>
        <begin position="859"/>
        <end position="878"/>
    </location>
</feature>
<evidence type="ECO:0000256" key="2">
    <source>
        <dbReference type="ARBA" id="ARBA00022448"/>
    </source>
</evidence>
<feature type="transmembrane region" description="Helical" evidence="8">
    <location>
        <begin position="30"/>
        <end position="48"/>
    </location>
</feature>
<evidence type="ECO:0000313" key="12">
    <source>
        <dbReference type="Proteomes" id="UP000789901"/>
    </source>
</evidence>
<comment type="caution">
    <text evidence="11">The sequence shown here is derived from an EMBL/GenBank/DDBJ whole genome shotgun (WGS) entry which is preliminary data.</text>
</comment>
<dbReference type="PROSITE" id="PS50929">
    <property type="entry name" value="ABC_TM1F"/>
    <property type="match status" value="2"/>
</dbReference>
<feature type="transmembrane region" description="Helical" evidence="8">
    <location>
        <begin position="760"/>
        <end position="782"/>
    </location>
</feature>
<dbReference type="Gene3D" id="1.20.1560.10">
    <property type="entry name" value="ABC transporter type 1, transmembrane domain"/>
    <property type="match status" value="2"/>
</dbReference>
<keyword evidence="2" id="KW-0813">Transport</keyword>
<feature type="transmembrane region" description="Helical" evidence="8">
    <location>
        <begin position="193"/>
        <end position="212"/>
    </location>
</feature>
<name>A0ABM8VW35_GIGMA</name>
<dbReference type="InterPro" id="IPR017871">
    <property type="entry name" value="ABC_transporter-like_CS"/>
</dbReference>
<dbReference type="Gene3D" id="3.40.50.300">
    <property type="entry name" value="P-loop containing nucleotide triphosphate hydrolases"/>
    <property type="match status" value="2"/>
</dbReference>
<dbReference type="CDD" id="cd18604">
    <property type="entry name" value="ABC_6TM_VMR1_D2_like"/>
    <property type="match status" value="1"/>
</dbReference>
<dbReference type="CDD" id="cd03250">
    <property type="entry name" value="ABCC_MRP_domain1"/>
    <property type="match status" value="1"/>
</dbReference>
<evidence type="ECO:0000259" key="9">
    <source>
        <dbReference type="PROSITE" id="PS50893"/>
    </source>
</evidence>
<keyword evidence="12" id="KW-1185">Reference proteome</keyword>
<feature type="transmembrane region" description="Helical" evidence="8">
    <location>
        <begin position="90"/>
        <end position="109"/>
    </location>
</feature>
<evidence type="ECO:0000256" key="8">
    <source>
        <dbReference type="SAM" id="Phobius"/>
    </source>
</evidence>
<evidence type="ECO:0000256" key="7">
    <source>
        <dbReference type="ARBA" id="ARBA00023136"/>
    </source>
</evidence>
<feature type="transmembrane region" description="Helical" evidence="8">
    <location>
        <begin position="945"/>
        <end position="964"/>
    </location>
</feature>
<dbReference type="SUPFAM" id="SSF90123">
    <property type="entry name" value="ABC transporter transmembrane region"/>
    <property type="match status" value="2"/>
</dbReference>
<feature type="domain" description="ABC transmembrane type-1" evidence="10">
    <location>
        <begin position="742"/>
        <end position="969"/>
    </location>
</feature>
<feature type="transmembrane region" description="Helical" evidence="8">
    <location>
        <begin position="60"/>
        <end position="78"/>
    </location>
</feature>
<keyword evidence="3 8" id="KW-0812">Transmembrane</keyword>
<evidence type="ECO:0000256" key="4">
    <source>
        <dbReference type="ARBA" id="ARBA00022741"/>
    </source>
</evidence>
<dbReference type="CDD" id="cd03244">
    <property type="entry name" value="ABCC_MRP_domain2"/>
    <property type="match status" value="1"/>
</dbReference>
<dbReference type="PANTHER" id="PTHR24223">
    <property type="entry name" value="ATP-BINDING CASSETTE SUB-FAMILY C"/>
    <property type="match status" value="1"/>
</dbReference>
<keyword evidence="5" id="KW-0067">ATP-binding</keyword>
<keyword evidence="6 8" id="KW-1133">Transmembrane helix</keyword>
<dbReference type="PANTHER" id="PTHR24223:SF356">
    <property type="entry name" value="ATP-BINDING CASSETTE TRANSPORTER ABC4"/>
    <property type="match status" value="1"/>
</dbReference>
<reference evidence="11 12" key="1">
    <citation type="submission" date="2021-06" db="EMBL/GenBank/DDBJ databases">
        <authorList>
            <person name="Kallberg Y."/>
            <person name="Tangrot J."/>
            <person name="Rosling A."/>
        </authorList>
    </citation>
    <scope>NUCLEOTIDE SEQUENCE [LARGE SCALE GENOMIC DNA]</scope>
    <source>
        <strain evidence="11 12">120-4 pot B 10/14</strain>
    </source>
</reference>
<keyword evidence="7 8" id="KW-0472">Membrane</keyword>
<feature type="transmembrane region" description="Helical" evidence="8">
    <location>
        <begin position="405"/>
        <end position="422"/>
    </location>
</feature>
<feature type="non-terminal residue" evidence="11">
    <location>
        <position position="1"/>
    </location>
</feature>
<evidence type="ECO:0000256" key="3">
    <source>
        <dbReference type="ARBA" id="ARBA00022692"/>
    </source>
</evidence>